<feature type="region of interest" description="Disordered" evidence="1">
    <location>
        <begin position="53"/>
        <end position="81"/>
    </location>
</feature>
<reference evidence="2 3" key="1">
    <citation type="journal article" date="2018" name="PLoS Genet.">
        <title>Population sequencing reveals clonal diversity and ancestral inbreeding in the grapevine cultivar Chardonnay.</title>
        <authorList>
            <person name="Roach M.J."/>
            <person name="Johnson D.L."/>
            <person name="Bohlmann J."/>
            <person name="van Vuuren H.J."/>
            <person name="Jones S.J."/>
            <person name="Pretorius I.S."/>
            <person name="Schmidt S.A."/>
            <person name="Borneman A.R."/>
        </authorList>
    </citation>
    <scope>NUCLEOTIDE SEQUENCE [LARGE SCALE GENOMIC DNA]</scope>
    <source>
        <strain evidence="3">cv. Chardonnay</strain>
        <tissue evidence="2">Leaf</tissue>
    </source>
</reference>
<dbReference type="EMBL" id="QGNW01000061">
    <property type="protein sequence ID" value="RVX04419.1"/>
    <property type="molecule type" value="Genomic_DNA"/>
</dbReference>
<name>A0A438J635_VITVI</name>
<dbReference type="Proteomes" id="UP000288805">
    <property type="component" value="Unassembled WGS sequence"/>
</dbReference>
<evidence type="ECO:0000256" key="1">
    <source>
        <dbReference type="SAM" id="MobiDB-lite"/>
    </source>
</evidence>
<sequence>MESPRCSSGSTRLSRGAPASPMHLVFHVRVSPSTLSSSSPPLEATLPSLPATRTRWQQHRRRCTWRTPPRTARFDRGSPHAPVKAAAAGSVLGHRHQAAATGSTPERRRWNVTVNAARVAIIEAVARKAGSLDRFEALRRCLSHLHFFCRRLRR</sequence>
<accession>A0A438J635</accession>
<protein>
    <submittedName>
        <fullName evidence="2">Uncharacterized protein</fullName>
    </submittedName>
</protein>
<comment type="caution">
    <text evidence="2">The sequence shown here is derived from an EMBL/GenBank/DDBJ whole genome shotgun (WGS) entry which is preliminary data.</text>
</comment>
<evidence type="ECO:0000313" key="3">
    <source>
        <dbReference type="Proteomes" id="UP000288805"/>
    </source>
</evidence>
<gene>
    <name evidence="2" type="ORF">CK203_018532</name>
</gene>
<proteinExistence type="predicted"/>
<dbReference type="AlphaFoldDB" id="A0A438J635"/>
<evidence type="ECO:0000313" key="2">
    <source>
        <dbReference type="EMBL" id="RVX04419.1"/>
    </source>
</evidence>
<organism evidence="2 3">
    <name type="scientific">Vitis vinifera</name>
    <name type="common">Grape</name>
    <dbReference type="NCBI Taxonomy" id="29760"/>
    <lineage>
        <taxon>Eukaryota</taxon>
        <taxon>Viridiplantae</taxon>
        <taxon>Streptophyta</taxon>
        <taxon>Embryophyta</taxon>
        <taxon>Tracheophyta</taxon>
        <taxon>Spermatophyta</taxon>
        <taxon>Magnoliopsida</taxon>
        <taxon>eudicotyledons</taxon>
        <taxon>Gunneridae</taxon>
        <taxon>Pentapetalae</taxon>
        <taxon>rosids</taxon>
        <taxon>Vitales</taxon>
        <taxon>Vitaceae</taxon>
        <taxon>Viteae</taxon>
        <taxon>Vitis</taxon>
    </lineage>
</organism>